<keyword evidence="2" id="KW-1185">Reference proteome</keyword>
<gene>
    <name evidence="1" type="ORF">RHABOEDO_000463</name>
</gene>
<organism evidence="1 2">
    <name type="scientific">Candidatus Rhabdochlamydia oedothoracis</name>
    <dbReference type="NCBI Taxonomy" id="2720720"/>
    <lineage>
        <taxon>Bacteria</taxon>
        <taxon>Pseudomonadati</taxon>
        <taxon>Chlamydiota</taxon>
        <taxon>Chlamydiia</taxon>
        <taxon>Parachlamydiales</taxon>
        <taxon>Candidatus Rhabdochlamydiaceae</taxon>
        <taxon>Candidatus Rhabdochlamydia</taxon>
    </lineage>
</organism>
<sequence>MFTSYEFSNYKSIVSNPLIHRSLKKASHYLEHYNDTLQSHRKKQALLLPLLIAETSISLKVPFSTTQLAHLLNDKPDSLWIDYLHTLIYLINHSNKQLLNIAKLCFLHRLIKYNSSVKDSLGVLRTQQNWIDS</sequence>
<evidence type="ECO:0000313" key="1">
    <source>
        <dbReference type="EMBL" id="QYF48328.1"/>
    </source>
</evidence>
<dbReference type="EMBL" id="CP075587">
    <property type="protein sequence ID" value="QYF48328.1"/>
    <property type="molecule type" value="Genomic_DNA"/>
</dbReference>
<dbReference type="RefSeq" id="WP_215217228.1">
    <property type="nucleotide sequence ID" value="NZ_CP075587.1"/>
</dbReference>
<reference evidence="1 2" key="1">
    <citation type="journal article" date="2022" name="bioRxiv">
        <title>Ecology and evolution of chlamydial symbionts of arthropods.</title>
        <authorList>
            <person name="Halter T."/>
            <person name="Koestlbacher S."/>
            <person name="Collingro A."/>
            <person name="Sixt B.S."/>
            <person name="Toenshoff E.R."/>
            <person name="Hendrickx F."/>
            <person name="Kostanjsek R."/>
            <person name="Horn M."/>
        </authorList>
    </citation>
    <scope>NUCLEOTIDE SEQUENCE [LARGE SCALE GENOMIC DNA]</scope>
    <source>
        <strain evidence="1">W744xW776</strain>
    </source>
</reference>
<evidence type="ECO:0000313" key="2">
    <source>
        <dbReference type="Proteomes" id="UP000826014"/>
    </source>
</evidence>
<dbReference type="Proteomes" id="UP000826014">
    <property type="component" value="Chromosome"/>
</dbReference>
<protein>
    <submittedName>
        <fullName evidence="1">Uncharacterized protein</fullName>
    </submittedName>
</protein>
<proteinExistence type="predicted"/>
<accession>A0ABX8UZD2</accession>
<name>A0ABX8UZD2_9BACT</name>